<evidence type="ECO:0000313" key="3">
    <source>
        <dbReference type="Proteomes" id="UP000823775"/>
    </source>
</evidence>
<feature type="non-terminal residue" evidence="2">
    <location>
        <position position="1"/>
    </location>
</feature>
<accession>A0ABS8WRV8</accession>
<protein>
    <submittedName>
        <fullName evidence="2">Uncharacterized protein</fullName>
    </submittedName>
</protein>
<dbReference type="Proteomes" id="UP000823775">
    <property type="component" value="Unassembled WGS sequence"/>
</dbReference>
<feature type="region of interest" description="Disordered" evidence="1">
    <location>
        <begin position="51"/>
        <end position="93"/>
    </location>
</feature>
<evidence type="ECO:0000313" key="2">
    <source>
        <dbReference type="EMBL" id="MCE3214876.1"/>
    </source>
</evidence>
<organism evidence="2 3">
    <name type="scientific">Datura stramonium</name>
    <name type="common">Jimsonweed</name>
    <name type="synonym">Common thornapple</name>
    <dbReference type="NCBI Taxonomy" id="4076"/>
    <lineage>
        <taxon>Eukaryota</taxon>
        <taxon>Viridiplantae</taxon>
        <taxon>Streptophyta</taxon>
        <taxon>Embryophyta</taxon>
        <taxon>Tracheophyta</taxon>
        <taxon>Spermatophyta</taxon>
        <taxon>Magnoliopsida</taxon>
        <taxon>eudicotyledons</taxon>
        <taxon>Gunneridae</taxon>
        <taxon>Pentapetalae</taxon>
        <taxon>asterids</taxon>
        <taxon>lamiids</taxon>
        <taxon>Solanales</taxon>
        <taxon>Solanaceae</taxon>
        <taxon>Solanoideae</taxon>
        <taxon>Datureae</taxon>
        <taxon>Datura</taxon>
    </lineage>
</organism>
<comment type="caution">
    <text evidence="2">The sequence shown here is derived from an EMBL/GenBank/DDBJ whole genome shotgun (WGS) entry which is preliminary data.</text>
</comment>
<feature type="compositionally biased region" description="Gly residues" evidence="1">
    <location>
        <begin position="82"/>
        <end position="93"/>
    </location>
</feature>
<keyword evidence="3" id="KW-1185">Reference proteome</keyword>
<gene>
    <name evidence="2" type="ORF">HAX54_000195</name>
</gene>
<name>A0ABS8WRV8_DATST</name>
<proteinExistence type="predicted"/>
<evidence type="ECO:0000256" key="1">
    <source>
        <dbReference type="SAM" id="MobiDB-lite"/>
    </source>
</evidence>
<reference evidence="2 3" key="1">
    <citation type="journal article" date="2021" name="BMC Genomics">
        <title>Datura genome reveals duplications of psychoactive alkaloid biosynthetic genes and high mutation rate following tissue culture.</title>
        <authorList>
            <person name="Rajewski A."/>
            <person name="Carter-House D."/>
            <person name="Stajich J."/>
            <person name="Litt A."/>
        </authorList>
    </citation>
    <scope>NUCLEOTIDE SEQUENCE [LARGE SCALE GENOMIC DNA]</scope>
    <source>
        <strain evidence="2">AR-01</strain>
    </source>
</reference>
<sequence length="93" mass="9715">VVRQQGGRREGVVVVFRVVMDGVNGNPTDELGSWFAGGHAAKMREMREVATVGGGCGSRRKRGEREAAGGSGEFKKKRGEGRGGGSGLGRGKK</sequence>
<dbReference type="EMBL" id="JACEIK010010018">
    <property type="protein sequence ID" value="MCE3214876.1"/>
    <property type="molecule type" value="Genomic_DNA"/>
</dbReference>